<dbReference type="CDD" id="cd04900">
    <property type="entry name" value="ACT_UUR-like_1"/>
    <property type="match status" value="1"/>
</dbReference>
<dbReference type="GO" id="GO:0006808">
    <property type="term" value="P:regulation of nitrogen utilization"/>
    <property type="evidence" value="ECO:0007669"/>
    <property type="project" value="UniProtKB-UniRule"/>
</dbReference>
<keyword evidence="5 8" id="KW-0460">Magnesium</keyword>
<dbReference type="InterPro" id="IPR010043">
    <property type="entry name" value="UTase/UR"/>
</dbReference>
<evidence type="ECO:0000313" key="12">
    <source>
        <dbReference type="Proteomes" id="UP000279799"/>
    </source>
</evidence>
<comment type="activity regulation">
    <text evidence="8">Uridylyltransferase (UTase) activity is inhibited by glutamine, while glutamine activates uridylyl-removing (UR) activity.</text>
</comment>
<keyword evidence="3" id="KW-0677">Repeat</keyword>
<dbReference type="InterPro" id="IPR003607">
    <property type="entry name" value="HD/PDEase_dom"/>
</dbReference>
<comment type="function">
    <text evidence="8">Modifies, by uridylylation and deuridylylation, the PII regulatory proteins (GlnB and homologs), in response to the nitrogen status of the cell that GlnD senses through the glutamine level. Under low glutamine levels, catalyzes the conversion of the PII proteins and UTP to PII-UMP and PPi, while under higher glutamine levels, GlnD hydrolyzes PII-UMP to PII and UMP (deuridylylation). Thus, controls uridylylation state and activity of the PII proteins, and plays an important role in the regulation of nitrogen metabolism.</text>
</comment>
<dbReference type="AlphaFoldDB" id="A0A448TW71"/>
<dbReference type="PROSITE" id="PS51831">
    <property type="entry name" value="HD"/>
    <property type="match status" value="1"/>
</dbReference>
<dbReference type="OrthoDB" id="9758038at2"/>
<dbReference type="NCBIfam" id="TIGR01693">
    <property type="entry name" value="UTase_glnD"/>
    <property type="match status" value="1"/>
</dbReference>
<feature type="domain" description="HD" evidence="10">
    <location>
        <begin position="449"/>
        <end position="575"/>
    </location>
</feature>
<dbReference type="InterPro" id="IPR043519">
    <property type="entry name" value="NT_sf"/>
</dbReference>
<evidence type="ECO:0000256" key="8">
    <source>
        <dbReference type="HAMAP-Rule" id="MF_00277"/>
    </source>
</evidence>
<evidence type="ECO:0000256" key="6">
    <source>
        <dbReference type="ARBA" id="ARBA00023268"/>
    </source>
</evidence>
<dbReference type="SMART" id="SM00471">
    <property type="entry name" value="HDc"/>
    <property type="match status" value="1"/>
</dbReference>
<dbReference type="EMBL" id="LR134510">
    <property type="protein sequence ID" value="VEJ10170.1"/>
    <property type="molecule type" value="Genomic_DNA"/>
</dbReference>
<protein>
    <recommendedName>
        <fullName evidence="8">Bifunctional uridylyltransferase/uridylyl-removing enzyme</fullName>
        <shortName evidence="8">UTase/UR</shortName>
    </recommendedName>
    <alternativeName>
        <fullName evidence="8">Bifunctional [protein-PII] modification enzyme</fullName>
    </alternativeName>
    <alternativeName>
        <fullName evidence="8">Bifunctional nitrogen sensor protein</fullName>
    </alternativeName>
    <domain>
        <recommendedName>
            <fullName evidence="8">[Protein-PII] uridylyltransferase</fullName>
            <shortName evidence="8">PII uridylyltransferase</shortName>
            <shortName evidence="8">UTase</shortName>
            <ecNumber evidence="8">2.7.7.59</ecNumber>
        </recommendedName>
    </domain>
    <domain>
        <recommendedName>
            <fullName evidence="8">[Protein-PII]-UMP uridylyl-removing enzyme</fullName>
            <shortName evidence="8">UR</shortName>
            <ecNumber evidence="8">3.1.4.-</ecNumber>
        </recommendedName>
    </domain>
</protein>
<keyword evidence="12" id="KW-1185">Reference proteome</keyword>
<comment type="domain">
    <text evidence="8">Has four distinct domains: an N-terminal nucleotidyltransferase (NT) domain responsible for UTase activity, a central HD domain that encodes UR activity, and two C-terminal ACT domains that seem to have a role in glutamine sensing.</text>
</comment>
<dbReference type="Pfam" id="PF01966">
    <property type="entry name" value="HD"/>
    <property type="match status" value="1"/>
</dbReference>
<dbReference type="KEGG" id="adp:NCTC12871_01680"/>
<evidence type="ECO:0000256" key="1">
    <source>
        <dbReference type="ARBA" id="ARBA00022679"/>
    </source>
</evidence>
<comment type="catalytic activity">
    <reaction evidence="8">
        <text>[protein-PII]-uridylyl-L-tyrosine + H2O = [protein-PII]-L-tyrosine + UMP + H(+)</text>
        <dbReference type="Rhea" id="RHEA:48600"/>
        <dbReference type="Rhea" id="RHEA-COMP:12147"/>
        <dbReference type="Rhea" id="RHEA-COMP:12148"/>
        <dbReference type="ChEBI" id="CHEBI:15377"/>
        <dbReference type="ChEBI" id="CHEBI:15378"/>
        <dbReference type="ChEBI" id="CHEBI:46858"/>
        <dbReference type="ChEBI" id="CHEBI:57865"/>
        <dbReference type="ChEBI" id="CHEBI:90602"/>
    </reaction>
</comment>
<dbReference type="EC" id="3.1.4.-" evidence="8"/>
<dbReference type="Gene3D" id="1.20.120.330">
    <property type="entry name" value="Nucleotidyltransferases domain 2"/>
    <property type="match status" value="1"/>
</dbReference>
<dbReference type="SUPFAM" id="SSF55021">
    <property type="entry name" value="ACT-like"/>
    <property type="match status" value="2"/>
</dbReference>
<dbReference type="Pfam" id="PF08335">
    <property type="entry name" value="GlnD_UR_UTase"/>
    <property type="match status" value="1"/>
</dbReference>
<gene>
    <name evidence="8 11" type="primary">glnD</name>
    <name evidence="11" type="ORF">NCTC12871_01680</name>
</gene>
<dbReference type="InterPro" id="IPR006674">
    <property type="entry name" value="HD_domain"/>
</dbReference>
<reference evidence="11 12" key="1">
    <citation type="submission" date="2018-12" db="EMBL/GenBank/DDBJ databases">
        <authorList>
            <consortium name="Pathogen Informatics"/>
        </authorList>
    </citation>
    <scope>NUCLEOTIDE SEQUENCE [LARGE SCALE GENOMIC DNA]</scope>
    <source>
        <strain evidence="11 12">NCTC12871</strain>
    </source>
</reference>
<proteinExistence type="inferred from homology"/>
<evidence type="ECO:0000256" key="5">
    <source>
        <dbReference type="ARBA" id="ARBA00022842"/>
    </source>
</evidence>
<comment type="catalytic activity">
    <reaction evidence="8">
        <text>[protein-PII]-L-tyrosine + UTP = [protein-PII]-uridylyl-L-tyrosine + diphosphate</text>
        <dbReference type="Rhea" id="RHEA:13673"/>
        <dbReference type="Rhea" id="RHEA-COMP:12147"/>
        <dbReference type="Rhea" id="RHEA-COMP:12148"/>
        <dbReference type="ChEBI" id="CHEBI:33019"/>
        <dbReference type="ChEBI" id="CHEBI:46398"/>
        <dbReference type="ChEBI" id="CHEBI:46858"/>
        <dbReference type="ChEBI" id="CHEBI:90602"/>
        <dbReference type="EC" id="2.7.7.59"/>
    </reaction>
</comment>
<keyword evidence="6 8" id="KW-0511">Multifunctional enzyme</keyword>
<organism evidence="11 12">
    <name type="scientific">Actinobacillus delphinicola</name>
    <dbReference type="NCBI Taxonomy" id="51161"/>
    <lineage>
        <taxon>Bacteria</taxon>
        <taxon>Pseudomonadati</taxon>
        <taxon>Pseudomonadota</taxon>
        <taxon>Gammaproteobacteria</taxon>
        <taxon>Pasteurellales</taxon>
        <taxon>Pasteurellaceae</taxon>
        <taxon>Actinobacillus</taxon>
    </lineage>
</organism>
<evidence type="ECO:0000256" key="2">
    <source>
        <dbReference type="ARBA" id="ARBA00022695"/>
    </source>
</evidence>
<dbReference type="InterPro" id="IPR013546">
    <property type="entry name" value="PII_UdlTrfase/GS_AdlTrfase"/>
</dbReference>
<dbReference type="Gene3D" id="1.10.3210.10">
    <property type="entry name" value="Hypothetical protein af1432"/>
    <property type="match status" value="1"/>
</dbReference>
<feature type="domain" description="ACT" evidence="9">
    <location>
        <begin position="795"/>
        <end position="864"/>
    </location>
</feature>
<dbReference type="PROSITE" id="PS51671">
    <property type="entry name" value="ACT"/>
    <property type="match status" value="2"/>
</dbReference>
<evidence type="ECO:0000256" key="3">
    <source>
        <dbReference type="ARBA" id="ARBA00022737"/>
    </source>
</evidence>
<comment type="similarity">
    <text evidence="8">Belongs to the GlnD family.</text>
</comment>
<evidence type="ECO:0000259" key="10">
    <source>
        <dbReference type="PROSITE" id="PS51831"/>
    </source>
</evidence>
<evidence type="ECO:0000256" key="4">
    <source>
        <dbReference type="ARBA" id="ARBA00022801"/>
    </source>
</evidence>
<dbReference type="Proteomes" id="UP000279799">
    <property type="component" value="Chromosome"/>
</dbReference>
<dbReference type="InterPro" id="IPR045865">
    <property type="entry name" value="ACT-like_dom_sf"/>
</dbReference>
<dbReference type="NCBIfam" id="NF002487">
    <property type="entry name" value="PRK01759.1"/>
    <property type="match status" value="1"/>
</dbReference>
<keyword evidence="4 8" id="KW-0378">Hydrolase</keyword>
<dbReference type="SUPFAM" id="SSF81593">
    <property type="entry name" value="Nucleotidyltransferase substrate binding subunit/domain"/>
    <property type="match status" value="1"/>
</dbReference>
<keyword evidence="2 8" id="KW-0548">Nucleotidyltransferase</keyword>
<dbReference type="PANTHER" id="PTHR47320:SF1">
    <property type="entry name" value="BIFUNCTIONAL URIDYLYLTRANSFERASE_URIDYLYL-REMOVING ENZYME"/>
    <property type="match status" value="1"/>
</dbReference>
<dbReference type="GO" id="GO:0008773">
    <property type="term" value="F:[protein-PII] uridylyltransferase activity"/>
    <property type="evidence" value="ECO:0007669"/>
    <property type="project" value="UniProtKB-UniRule"/>
</dbReference>
<feature type="region of interest" description="Uridylyl-removing" evidence="8">
    <location>
        <begin position="332"/>
        <end position="690"/>
    </location>
</feature>
<feature type="region of interest" description="Uridylyltransferase" evidence="8">
    <location>
        <begin position="1"/>
        <end position="331"/>
    </location>
</feature>
<dbReference type="SUPFAM" id="SSF81301">
    <property type="entry name" value="Nucleotidyltransferase"/>
    <property type="match status" value="1"/>
</dbReference>
<evidence type="ECO:0000259" key="9">
    <source>
        <dbReference type="PROSITE" id="PS51671"/>
    </source>
</evidence>
<dbReference type="RefSeq" id="WP_126600674.1">
    <property type="nucleotide sequence ID" value="NZ_LR134510.1"/>
</dbReference>
<evidence type="ECO:0000256" key="7">
    <source>
        <dbReference type="ARBA" id="ARBA00047968"/>
    </source>
</evidence>
<evidence type="ECO:0000313" key="11">
    <source>
        <dbReference type="EMBL" id="VEJ10170.1"/>
    </source>
</evidence>
<feature type="domain" description="ACT" evidence="9">
    <location>
        <begin position="691"/>
        <end position="770"/>
    </location>
</feature>
<dbReference type="EC" id="2.7.7.59" evidence="8"/>
<dbReference type="CDD" id="cd05401">
    <property type="entry name" value="NT_GlnE_GlnD_like"/>
    <property type="match status" value="1"/>
</dbReference>
<accession>A0A448TW71</accession>
<dbReference type="CDD" id="cd04899">
    <property type="entry name" value="ACT_ACR-UUR-like_2"/>
    <property type="match status" value="1"/>
</dbReference>
<keyword evidence="1 8" id="KW-0808">Transferase</keyword>
<comment type="cofactor">
    <cofactor evidence="8">
        <name>Mg(2+)</name>
        <dbReference type="ChEBI" id="CHEBI:18420"/>
    </cofactor>
</comment>
<name>A0A448TW71_9PAST</name>
<dbReference type="PANTHER" id="PTHR47320">
    <property type="entry name" value="BIFUNCTIONAL URIDYLYLTRANSFERASE/URIDYLYL-REMOVING ENZYME"/>
    <property type="match status" value="1"/>
</dbReference>
<dbReference type="PIRSF" id="PIRSF006288">
    <property type="entry name" value="PII_uridyltransf"/>
    <property type="match status" value="1"/>
</dbReference>
<dbReference type="HAMAP" id="MF_00277">
    <property type="entry name" value="PII_uridylyl_transf"/>
    <property type="match status" value="1"/>
</dbReference>
<sequence>MQSLPRFHRPDFIKIETVRLQLQHLLMYEKPYFNGLDVETWMQNRTQFCDDCLQTIFASFFPNPENIVLFAVGGYGRKELFPHSDLDLFVLVKKEVLPLYKTQIEQFIQFLWDCGLKIGIAVRDLAETVAQAQQDITIATNLLERRFLCGDSAFSKELTCVLAQTETWSPVAFFDAKVAEQQKRYQRFHHTSYNLEPDLKYNLGGLRDLHLLYWLALRDTGTKNLEQLLAKNWINQEEYQQVKQSQQFLFRLRYALHLLNARPNDRLYFEQQKQLAAFLGYPENHDYPNANVETMMREYFQAAQFISVFCHIIVQHYLQKFYPKNGACLQKLDENYEKNGHFIRLTTQDIYQHHPEQIWTLFHYLAQYPESEIHPDTLRQLLKFSHNAQALLSENAYARAKFLPLLAQPNAIRQVIVPLHRYGILKNYLPNWQRITGLMQFDLFHSYTVDEHIIRVLQTLEQLGESNNSVDFPLATQLFNEIKANPITLQTLYLTALFHDIAKGRGGDHSELALKDVEDFCQLHGIPREEQEDIAWLVQHHLTMSITAQRRDIQDPHVIQAFAAKVKTPQRLKLLLCLTVADIYGTDEKRWNPWKASLLSTLYENTLAQLQHGCVTPYDSEHHAQQQREQAEQVLLQAGIGEGQIQALWATFPEAYFLRTECEQIVQHSQWLIQNSQAVCVKVYQQAQGTEVFIYCPDQAALFYKVVAVLEKKKIDIHQAQIMTCDNGYALDSFIISEKHNMHVAEDRCLQIEKALTTALMADTLPMIGLQKTKIQPFDVPTAIRFIRTPKDQTQFELTTLDKQGLLARVGKVFYELALNLHSAKISTIGEKAQDFFIVTNREGHALNFSEKQQLRTALVSELS</sequence>
<dbReference type="InterPro" id="IPR002912">
    <property type="entry name" value="ACT_dom"/>
</dbReference>
<dbReference type="GO" id="GO:0008081">
    <property type="term" value="F:phosphoric diester hydrolase activity"/>
    <property type="evidence" value="ECO:0007669"/>
    <property type="project" value="UniProtKB-UniRule"/>
</dbReference>
<dbReference type="SUPFAM" id="SSF109604">
    <property type="entry name" value="HD-domain/PDEase-like"/>
    <property type="match status" value="1"/>
</dbReference>
<dbReference type="CDD" id="cd00077">
    <property type="entry name" value="HDc"/>
    <property type="match status" value="1"/>
</dbReference>
<dbReference type="GO" id="GO:0008893">
    <property type="term" value="F:guanosine-3',5'-bis(diphosphate) 3'-diphosphatase activity"/>
    <property type="evidence" value="ECO:0007669"/>
    <property type="project" value="UniProtKB-EC"/>
</dbReference>
<comment type="catalytic activity">
    <reaction evidence="7">
        <text>guanosine 3',5'-bis(diphosphate) + H2O = GDP + diphosphate + H(+)</text>
        <dbReference type="Rhea" id="RHEA:14253"/>
        <dbReference type="ChEBI" id="CHEBI:15377"/>
        <dbReference type="ChEBI" id="CHEBI:15378"/>
        <dbReference type="ChEBI" id="CHEBI:33019"/>
        <dbReference type="ChEBI" id="CHEBI:58189"/>
        <dbReference type="ChEBI" id="CHEBI:77828"/>
        <dbReference type="EC" id="3.1.7.2"/>
    </reaction>
</comment>